<evidence type="ECO:0000313" key="1">
    <source>
        <dbReference type="EMBL" id="GAK99585.1"/>
    </source>
</evidence>
<organism evidence="1 2">
    <name type="scientific">Nonlabens ulvanivorans</name>
    <name type="common">Persicivirga ulvanivorans</name>
    <dbReference type="NCBI Taxonomy" id="906888"/>
    <lineage>
        <taxon>Bacteria</taxon>
        <taxon>Pseudomonadati</taxon>
        <taxon>Bacteroidota</taxon>
        <taxon>Flavobacteriia</taxon>
        <taxon>Flavobacteriales</taxon>
        <taxon>Flavobacteriaceae</taxon>
        <taxon>Nonlabens</taxon>
    </lineage>
</organism>
<sequence>METPENEVFRDSIGTINEDGKRNWLYPKNQQVNFMTTVNG</sequence>
<reference evidence="1 2" key="1">
    <citation type="journal article" date="2014" name="Genome Announc.">
        <title>Draft Genome Sequences of Marine Flavobacterium Nonlabens Strains NR17, NR24, NR27, NR32, NR33, and Ara13.</title>
        <authorList>
            <person name="Nakanishi M."/>
            <person name="Meirelles P."/>
            <person name="Suzuki R."/>
            <person name="Takatani N."/>
            <person name="Mino S."/>
            <person name="Suda W."/>
            <person name="Oshima K."/>
            <person name="Hattori M."/>
            <person name="Ohkuma M."/>
            <person name="Hosokawa M."/>
            <person name="Miyashita K."/>
            <person name="Thompson F.L."/>
            <person name="Niwa A."/>
            <person name="Sawabe T."/>
            <person name="Sawabe T."/>
        </authorList>
    </citation>
    <scope>NUCLEOTIDE SEQUENCE [LARGE SCALE GENOMIC DNA]</scope>
    <source>
        <strain evidence="2">JCM19314</strain>
    </source>
</reference>
<accession>A0A090Q9D8</accession>
<dbReference type="Proteomes" id="UP000029226">
    <property type="component" value="Unassembled WGS sequence"/>
</dbReference>
<comment type="caution">
    <text evidence="1">The sequence shown here is derived from an EMBL/GenBank/DDBJ whole genome shotgun (WGS) entry which is preliminary data.</text>
</comment>
<evidence type="ECO:0000313" key="2">
    <source>
        <dbReference type="Proteomes" id="UP000029226"/>
    </source>
</evidence>
<protein>
    <submittedName>
        <fullName evidence="1">Type cbb3 cytochrome oxidase biogenesis protein CcoG</fullName>
    </submittedName>
</protein>
<dbReference type="AlphaFoldDB" id="A0A090Q9D8"/>
<gene>
    <name evidence="1" type="ORF">JCM19314_3630</name>
</gene>
<proteinExistence type="predicted"/>
<name>A0A090Q9D8_NONUL</name>
<dbReference type="EMBL" id="BBMM01000002">
    <property type="protein sequence ID" value="GAK99585.1"/>
    <property type="molecule type" value="Genomic_DNA"/>
</dbReference>